<protein>
    <submittedName>
        <fullName evidence="2">Uncharacterized protein</fullName>
    </submittedName>
</protein>
<evidence type="ECO:0000313" key="3">
    <source>
        <dbReference type="Proteomes" id="UP001244341"/>
    </source>
</evidence>
<dbReference type="Proteomes" id="UP001244341">
    <property type="component" value="Chromosome 15b"/>
</dbReference>
<name>A0ABY8UN96_TETOB</name>
<organism evidence="2 3">
    <name type="scientific">Tetradesmus obliquus</name>
    <name type="common">Green alga</name>
    <name type="synonym">Acutodesmus obliquus</name>
    <dbReference type="NCBI Taxonomy" id="3088"/>
    <lineage>
        <taxon>Eukaryota</taxon>
        <taxon>Viridiplantae</taxon>
        <taxon>Chlorophyta</taxon>
        <taxon>core chlorophytes</taxon>
        <taxon>Chlorophyceae</taxon>
        <taxon>CS clade</taxon>
        <taxon>Sphaeropleales</taxon>
        <taxon>Scenedesmaceae</taxon>
        <taxon>Tetradesmus</taxon>
    </lineage>
</organism>
<sequence>MGQQPEAAWLGQWQAAVLQQLPQANAQDLSQVLWALASLGVRPQEAWLQQLLAATQPLLDSAGTQSLSGIAWAVARLIPPQPPQVWLEAFLQALQEDEALASSPQAFSTCLAALAKLKAPVDRAWLSAALETSTQQLPAYTAWQLTNTAWACASLNAKPSAAWMRAFLKSFARQADAGSLNVQQLASVLWSLAVLGRSSEPMPMSQQLQVLVGLQALAAAGHGSGLKQLGPAGRSALAWSLASLRVTPSKQWLGQYLSAAFDGGLASDQLRCANVLFCIASVDFEYLVEWLGDFLQGADSAAGGPNGGPSGGLDLSLQKYAALAGVLGALGEMDSRQLRAAWLDASGTEWSPEAAAGDGAVGLSLQLPPGLSAWVDSMLTAPAAAAGKPAASSATAATGKASASAGAGSGDSQQQQQQQQQQPAEQ</sequence>
<dbReference type="EMBL" id="CP126222">
    <property type="protein sequence ID" value="WIA22810.1"/>
    <property type="molecule type" value="Genomic_DNA"/>
</dbReference>
<evidence type="ECO:0000256" key="1">
    <source>
        <dbReference type="SAM" id="MobiDB-lite"/>
    </source>
</evidence>
<feature type="region of interest" description="Disordered" evidence="1">
    <location>
        <begin position="385"/>
        <end position="426"/>
    </location>
</feature>
<gene>
    <name evidence="2" type="ORF">OEZ85_001203</name>
</gene>
<dbReference type="PANTHER" id="PTHR21228:SF40">
    <property type="entry name" value="LD45607P"/>
    <property type="match status" value="1"/>
</dbReference>
<dbReference type="InterPro" id="IPR050870">
    <property type="entry name" value="FAST_kinase"/>
</dbReference>
<evidence type="ECO:0000313" key="2">
    <source>
        <dbReference type="EMBL" id="WIA22810.1"/>
    </source>
</evidence>
<keyword evidence="3" id="KW-1185">Reference proteome</keyword>
<proteinExistence type="predicted"/>
<dbReference type="PANTHER" id="PTHR21228">
    <property type="entry name" value="FAST LEU-RICH DOMAIN-CONTAINING"/>
    <property type="match status" value="1"/>
</dbReference>
<reference evidence="2 3" key="1">
    <citation type="submission" date="2023-05" db="EMBL/GenBank/DDBJ databases">
        <title>A 100% complete, gapless, phased diploid assembly of the Scenedesmus obliquus UTEX 3031 genome.</title>
        <authorList>
            <person name="Biondi T.C."/>
            <person name="Hanschen E.R."/>
            <person name="Kwon T."/>
            <person name="Eng W."/>
            <person name="Kruse C.P.S."/>
            <person name="Koehler S.I."/>
            <person name="Kunde Y."/>
            <person name="Gleasner C.D."/>
            <person name="You Mak K.T."/>
            <person name="Polle J."/>
            <person name="Hovde B.T."/>
            <person name="Starkenburg S.R."/>
        </authorList>
    </citation>
    <scope>NUCLEOTIDE SEQUENCE [LARGE SCALE GENOMIC DNA]</scope>
    <source>
        <strain evidence="2 3">DOE0152z</strain>
    </source>
</reference>
<accession>A0ABY8UN96</accession>